<reference evidence="2 3" key="1">
    <citation type="journal article" date="2012" name="Front. Microbiol.">
        <title>Draft Genome Sequence of the Virulent Strain 01-B526 of the Fish Pathogen Aeromonas salmonicida.</title>
        <authorList>
            <person name="Charette S.J."/>
            <person name="Brochu F."/>
            <person name="Boyle B."/>
            <person name="Filion G."/>
            <person name="Tanaka K.H."/>
            <person name="Derome N."/>
        </authorList>
    </citation>
    <scope>NUCLEOTIDE SEQUENCE [LARGE SCALE GENOMIC DNA]</scope>
    <source>
        <strain evidence="2 3">P11</strain>
    </source>
</reference>
<keyword evidence="3" id="KW-1185">Reference proteome</keyword>
<dbReference type="AlphaFoldDB" id="A0A1A6ARY5"/>
<evidence type="ECO:0000256" key="1">
    <source>
        <dbReference type="SAM" id="MobiDB-lite"/>
    </source>
</evidence>
<comment type="caution">
    <text evidence="2">The sequence shown here is derived from an EMBL/GenBank/DDBJ whole genome shotgun (WGS) entry which is preliminary data.</text>
</comment>
<dbReference type="Proteomes" id="UP000093954">
    <property type="component" value="Unassembled WGS sequence"/>
</dbReference>
<dbReference type="EMBL" id="LROS01000022">
    <property type="protein sequence ID" value="OBR92829.1"/>
    <property type="molecule type" value="Genomic_DNA"/>
</dbReference>
<evidence type="ECO:0000313" key="2">
    <source>
        <dbReference type="EMBL" id="OBR92829.1"/>
    </source>
</evidence>
<protein>
    <submittedName>
        <fullName evidence="2">Uncharacterized protein</fullName>
    </submittedName>
</protein>
<dbReference type="RefSeq" id="WP_275507577.1">
    <property type="nucleotide sequence ID" value="NZ_LROS01000022.1"/>
</dbReference>
<organism evidence="2 3">
    <name type="scientific">Clostridium ragsdalei P11</name>
    <dbReference type="NCBI Taxonomy" id="1353534"/>
    <lineage>
        <taxon>Bacteria</taxon>
        <taxon>Bacillati</taxon>
        <taxon>Bacillota</taxon>
        <taxon>Clostridia</taxon>
        <taxon>Eubacteriales</taxon>
        <taxon>Clostridiaceae</taxon>
        <taxon>Clostridium</taxon>
    </lineage>
</organism>
<sequence>MGRKNGGRGKNKDLTDFRYLLNKDEEKISDSKEEKNKDKED</sequence>
<feature type="region of interest" description="Disordered" evidence="1">
    <location>
        <begin position="1"/>
        <end position="41"/>
    </location>
</feature>
<evidence type="ECO:0000313" key="3">
    <source>
        <dbReference type="Proteomes" id="UP000093954"/>
    </source>
</evidence>
<proteinExistence type="predicted"/>
<name>A0A1A6ARY5_9CLOT</name>
<feature type="compositionally biased region" description="Basic and acidic residues" evidence="1">
    <location>
        <begin position="10"/>
        <end position="41"/>
    </location>
</feature>
<accession>A0A1A6ARY5</accession>
<dbReference type="PATRIC" id="fig|1353534.3.peg.2160"/>
<gene>
    <name evidence="2" type="ORF">CLRAG_21220</name>
</gene>